<protein>
    <submittedName>
        <fullName evidence="1">Uncharacterized protein</fullName>
    </submittedName>
</protein>
<dbReference type="AlphaFoldDB" id="X1KC93"/>
<accession>X1KC93</accession>
<comment type="caution">
    <text evidence="1">The sequence shown here is derived from an EMBL/GenBank/DDBJ whole genome shotgun (WGS) entry which is preliminary data.</text>
</comment>
<name>X1KC93_9ZZZZ</name>
<feature type="non-terminal residue" evidence="1">
    <location>
        <position position="126"/>
    </location>
</feature>
<sequence length="126" mass="14238">EALDISFIENIHRKDVDSVTLGRAVKLKLEREGISLGKLARRLKIPKSTLQNWDLMNNLSPAMQKEVQRGTVPLRDALKVVWMKLPPEVEDTLAEEARVDGLEVFKRSLNRIAAEEEKRGAPKGLL</sequence>
<feature type="non-terminal residue" evidence="1">
    <location>
        <position position="1"/>
    </location>
</feature>
<proteinExistence type="predicted"/>
<organism evidence="1">
    <name type="scientific">marine sediment metagenome</name>
    <dbReference type="NCBI Taxonomy" id="412755"/>
    <lineage>
        <taxon>unclassified sequences</taxon>
        <taxon>metagenomes</taxon>
        <taxon>ecological metagenomes</taxon>
    </lineage>
</organism>
<reference evidence="1" key="1">
    <citation type="journal article" date="2014" name="Front. Microbiol.">
        <title>High frequency of phylogenetically diverse reductive dehalogenase-homologous genes in deep subseafloor sedimentary metagenomes.</title>
        <authorList>
            <person name="Kawai M."/>
            <person name="Futagami T."/>
            <person name="Toyoda A."/>
            <person name="Takaki Y."/>
            <person name="Nishi S."/>
            <person name="Hori S."/>
            <person name="Arai W."/>
            <person name="Tsubouchi T."/>
            <person name="Morono Y."/>
            <person name="Uchiyama I."/>
            <person name="Ito T."/>
            <person name="Fujiyama A."/>
            <person name="Inagaki F."/>
            <person name="Takami H."/>
        </authorList>
    </citation>
    <scope>NUCLEOTIDE SEQUENCE</scope>
    <source>
        <strain evidence="1">Expedition CK06-06</strain>
    </source>
</reference>
<dbReference type="SUPFAM" id="SSF109709">
    <property type="entry name" value="KorB DNA-binding domain-like"/>
    <property type="match status" value="1"/>
</dbReference>
<dbReference type="EMBL" id="BARU01046543">
    <property type="protein sequence ID" value="GAH91265.1"/>
    <property type="molecule type" value="Genomic_DNA"/>
</dbReference>
<gene>
    <name evidence="1" type="ORF">S03H2_70164</name>
</gene>
<evidence type="ECO:0000313" key="1">
    <source>
        <dbReference type="EMBL" id="GAH91265.1"/>
    </source>
</evidence>
<dbReference type="Gene3D" id="1.10.10.2830">
    <property type="match status" value="1"/>
</dbReference>